<gene>
    <name evidence="1" type="ORF">JCM9152_1562</name>
</gene>
<evidence type="ECO:0000313" key="1">
    <source>
        <dbReference type="EMBL" id="GAE30165.1"/>
    </source>
</evidence>
<dbReference type="STRING" id="1236971.JCM9152_1562"/>
<dbReference type="AlphaFoldDB" id="W4QDN5"/>
<dbReference type="Proteomes" id="UP000018895">
    <property type="component" value="Unassembled WGS sequence"/>
</dbReference>
<accession>W4QDN5</accession>
<comment type="caution">
    <text evidence="1">The sequence shown here is derived from an EMBL/GenBank/DDBJ whole genome shotgun (WGS) entry which is preliminary data.</text>
</comment>
<protein>
    <submittedName>
        <fullName evidence="1">Uncharacterized protein</fullName>
    </submittedName>
</protein>
<sequence length="53" mass="6465">MHHILTCAYFLGSKLKWAFHQEMRENFKQFAHTVKENDKNEKERLINDGRKVF</sequence>
<reference evidence="1" key="1">
    <citation type="journal article" date="2014" name="Genome Announc.">
        <title>Draft Genome Sequences of Three Alkaliphilic Bacillus Strains, Bacillus wakoensis JCM 9140T, Bacillus akibai JCM 9157T, and Bacillus hemicellulosilyticus JCM 9152T.</title>
        <authorList>
            <person name="Yuki M."/>
            <person name="Oshima K."/>
            <person name="Suda W."/>
            <person name="Oshida Y."/>
            <person name="Kitamura K."/>
            <person name="Iida T."/>
            <person name="Hattori M."/>
            <person name="Ohkuma M."/>
        </authorList>
    </citation>
    <scope>NUCLEOTIDE SEQUENCE [LARGE SCALE GENOMIC DNA]</scope>
    <source>
        <strain evidence="1">JCM 9152</strain>
    </source>
</reference>
<keyword evidence="2" id="KW-1185">Reference proteome</keyword>
<evidence type="ECO:0000313" key="2">
    <source>
        <dbReference type="Proteomes" id="UP000018895"/>
    </source>
</evidence>
<dbReference type="EMBL" id="BAUU01000009">
    <property type="protein sequence ID" value="GAE30165.1"/>
    <property type="molecule type" value="Genomic_DNA"/>
</dbReference>
<proteinExistence type="predicted"/>
<name>W4QDN5_9BACI</name>
<organism evidence="1 2">
    <name type="scientific">Halalkalibacter hemicellulosilyticusJCM 9152</name>
    <dbReference type="NCBI Taxonomy" id="1236971"/>
    <lineage>
        <taxon>Bacteria</taxon>
        <taxon>Bacillati</taxon>
        <taxon>Bacillota</taxon>
        <taxon>Bacilli</taxon>
        <taxon>Bacillales</taxon>
        <taxon>Bacillaceae</taxon>
        <taxon>Halalkalibacter</taxon>
    </lineage>
</organism>